<dbReference type="Proteomes" id="UP000292957">
    <property type="component" value="Unassembled WGS sequence"/>
</dbReference>
<evidence type="ECO:0000256" key="1">
    <source>
        <dbReference type="SAM" id="Phobius"/>
    </source>
</evidence>
<evidence type="ECO:0000313" key="2">
    <source>
        <dbReference type="EMBL" id="TBU34545.1"/>
    </source>
</evidence>
<keyword evidence="1" id="KW-0812">Transmembrane</keyword>
<keyword evidence="1" id="KW-0472">Membrane</keyword>
<reference evidence="2" key="1">
    <citation type="submission" date="2019-01" db="EMBL/GenBank/DDBJ databases">
        <title>Draft genome sequences of three monokaryotic isolates of the white-rot basidiomycete fungus Dichomitus squalens.</title>
        <authorList>
            <consortium name="DOE Joint Genome Institute"/>
            <person name="Lopez S.C."/>
            <person name="Andreopoulos B."/>
            <person name="Pangilinan J."/>
            <person name="Lipzen A."/>
            <person name="Riley R."/>
            <person name="Ahrendt S."/>
            <person name="Ng V."/>
            <person name="Barry K."/>
            <person name="Daum C."/>
            <person name="Grigoriev I.V."/>
            <person name="Hilden K.S."/>
            <person name="Makela M.R."/>
            <person name="de Vries R.P."/>
        </authorList>
    </citation>
    <scope>NUCLEOTIDE SEQUENCE [LARGE SCALE GENOMIC DNA]</scope>
    <source>
        <strain evidence="2">OM18370.1</strain>
    </source>
</reference>
<dbReference type="AlphaFoldDB" id="A0A4Q9N2Z1"/>
<feature type="transmembrane region" description="Helical" evidence="1">
    <location>
        <begin position="111"/>
        <end position="131"/>
    </location>
</feature>
<protein>
    <submittedName>
        <fullName evidence="2">Uncharacterized protein</fullName>
    </submittedName>
</protein>
<gene>
    <name evidence="2" type="ORF">BD311DRAFT_286103</name>
</gene>
<accession>A0A4Q9N2Z1</accession>
<proteinExistence type="predicted"/>
<sequence length="169" mass="17827">MPSGSLADEPEDAEVVGAAALVVVGAALEVVGCGCGCADVVGSAALVDSGVEDEGGALSTFWGGMMELETAWVAVVEWITLDEEEEGATDVVVGAAALLERTLQRLELARFFFWGTTTGSGAALGMAARWASSRWWALRRRWGLAIAERAREQTTMALEKYIVVRMDGG</sequence>
<organism evidence="2">
    <name type="scientific">Dichomitus squalens</name>
    <dbReference type="NCBI Taxonomy" id="114155"/>
    <lineage>
        <taxon>Eukaryota</taxon>
        <taxon>Fungi</taxon>
        <taxon>Dikarya</taxon>
        <taxon>Basidiomycota</taxon>
        <taxon>Agaricomycotina</taxon>
        <taxon>Agaricomycetes</taxon>
        <taxon>Polyporales</taxon>
        <taxon>Polyporaceae</taxon>
        <taxon>Dichomitus</taxon>
    </lineage>
</organism>
<keyword evidence="1" id="KW-1133">Transmembrane helix</keyword>
<name>A0A4Q9N2Z1_9APHY</name>
<dbReference type="EMBL" id="ML143388">
    <property type="protein sequence ID" value="TBU34545.1"/>
    <property type="molecule type" value="Genomic_DNA"/>
</dbReference>